<dbReference type="Proteomes" id="UP001281761">
    <property type="component" value="Unassembled WGS sequence"/>
</dbReference>
<evidence type="ECO:0000313" key="1">
    <source>
        <dbReference type="EMBL" id="KAK2960631.1"/>
    </source>
</evidence>
<name>A0ABQ9YA60_9EUKA</name>
<organism evidence="1 2">
    <name type="scientific">Blattamonas nauphoetae</name>
    <dbReference type="NCBI Taxonomy" id="2049346"/>
    <lineage>
        <taxon>Eukaryota</taxon>
        <taxon>Metamonada</taxon>
        <taxon>Preaxostyla</taxon>
        <taxon>Oxymonadida</taxon>
        <taxon>Blattamonas</taxon>
    </lineage>
</organism>
<evidence type="ECO:0000313" key="2">
    <source>
        <dbReference type="Proteomes" id="UP001281761"/>
    </source>
</evidence>
<accession>A0ABQ9YA60</accession>
<reference evidence="1 2" key="1">
    <citation type="journal article" date="2022" name="bioRxiv">
        <title>Genomics of Preaxostyla Flagellates Illuminates Evolutionary Transitions and the Path Towards Mitochondrial Loss.</title>
        <authorList>
            <person name="Novak L.V.F."/>
            <person name="Treitli S.C."/>
            <person name="Pyrih J."/>
            <person name="Halakuc P."/>
            <person name="Pipaliya S.V."/>
            <person name="Vacek V."/>
            <person name="Brzon O."/>
            <person name="Soukal P."/>
            <person name="Eme L."/>
            <person name="Dacks J.B."/>
            <person name="Karnkowska A."/>
            <person name="Elias M."/>
            <person name="Hampl V."/>
        </authorList>
    </citation>
    <scope>NUCLEOTIDE SEQUENCE [LARGE SCALE GENOMIC DNA]</scope>
    <source>
        <strain evidence="1">NAU3</strain>
        <tissue evidence="1">Gut</tissue>
    </source>
</reference>
<proteinExistence type="predicted"/>
<keyword evidence="2" id="KW-1185">Reference proteome</keyword>
<comment type="caution">
    <text evidence="1">The sequence shown here is derived from an EMBL/GenBank/DDBJ whole genome shotgun (WGS) entry which is preliminary data.</text>
</comment>
<protein>
    <submittedName>
        <fullName evidence="1">Uncharacterized protein</fullName>
    </submittedName>
</protein>
<gene>
    <name evidence="1" type="ORF">BLNAU_4529</name>
</gene>
<dbReference type="EMBL" id="JARBJD010000022">
    <property type="protein sequence ID" value="KAK2960631.1"/>
    <property type="molecule type" value="Genomic_DNA"/>
</dbReference>
<sequence>MALPPLLFTAPSHFIQVPSLRKIYQHQLDSHWRPCHNGNYSLSLSSSTGRINLKTPSTRRVTELPLNYSHLKEGASGQLYVSGLSQSVRIGFTVFVQETSFGIDRIARQQRPTPIAPEMKDLTCQNLTTLVFREGY</sequence>